<protein>
    <submittedName>
        <fullName evidence="2">Uncharacterized protein</fullName>
    </submittedName>
</protein>
<evidence type="ECO:0000256" key="1">
    <source>
        <dbReference type="SAM" id="MobiDB-lite"/>
    </source>
</evidence>
<comment type="caution">
    <text evidence="2">The sequence shown here is derived from an EMBL/GenBank/DDBJ whole genome shotgun (WGS) entry which is preliminary data.</text>
</comment>
<proteinExistence type="predicted"/>
<feature type="compositionally biased region" description="Gly residues" evidence="1">
    <location>
        <begin position="184"/>
        <end position="199"/>
    </location>
</feature>
<name>A0ABD1HXM8_SALDI</name>
<evidence type="ECO:0000313" key="2">
    <source>
        <dbReference type="EMBL" id="KAL1561229.1"/>
    </source>
</evidence>
<keyword evidence="3" id="KW-1185">Reference proteome</keyword>
<feature type="region of interest" description="Disordered" evidence="1">
    <location>
        <begin position="173"/>
        <end position="210"/>
    </location>
</feature>
<dbReference type="AlphaFoldDB" id="A0ABD1HXM8"/>
<feature type="compositionally biased region" description="Low complexity" evidence="1">
    <location>
        <begin position="173"/>
        <end position="183"/>
    </location>
</feature>
<dbReference type="Proteomes" id="UP001567538">
    <property type="component" value="Unassembled WGS sequence"/>
</dbReference>
<sequence length="210" mass="24203">MEKSLGTYEDRKSDMSYADYMECVDFFKLVRESRGYDIVSYPSFMLESGWLDRTLRPVDRNFELANHHYQENLILKTDIIVSRINFDAKSHGEFYLEKSFVNVVRNIQHELSLVTFTVKQVYSHYNYLGVVKTVQAMVSKARRHDRGYKVEDREYKVEEWRFKPQVIIRSSKSGLFSDSNSDSGGDGDGAGALCIGGGSDKPFGSPMDWE</sequence>
<reference evidence="2 3" key="1">
    <citation type="submission" date="2024-06" db="EMBL/GenBank/DDBJ databases">
        <title>A chromosome level genome sequence of Diviner's sage (Salvia divinorum).</title>
        <authorList>
            <person name="Ford S.A."/>
            <person name="Ro D.-K."/>
            <person name="Ness R.W."/>
            <person name="Phillips M.A."/>
        </authorList>
    </citation>
    <scope>NUCLEOTIDE SEQUENCE [LARGE SCALE GENOMIC DNA]</scope>
    <source>
        <strain evidence="2">SAF-2024a</strain>
        <tissue evidence="2">Leaf</tissue>
    </source>
</reference>
<gene>
    <name evidence="2" type="ORF">AAHA92_03959</name>
</gene>
<evidence type="ECO:0000313" key="3">
    <source>
        <dbReference type="Proteomes" id="UP001567538"/>
    </source>
</evidence>
<dbReference type="EMBL" id="JBEAFC010000003">
    <property type="protein sequence ID" value="KAL1561229.1"/>
    <property type="molecule type" value="Genomic_DNA"/>
</dbReference>
<accession>A0ABD1HXM8</accession>
<organism evidence="2 3">
    <name type="scientific">Salvia divinorum</name>
    <name type="common">Maria pastora</name>
    <name type="synonym">Diviner's sage</name>
    <dbReference type="NCBI Taxonomy" id="28513"/>
    <lineage>
        <taxon>Eukaryota</taxon>
        <taxon>Viridiplantae</taxon>
        <taxon>Streptophyta</taxon>
        <taxon>Embryophyta</taxon>
        <taxon>Tracheophyta</taxon>
        <taxon>Spermatophyta</taxon>
        <taxon>Magnoliopsida</taxon>
        <taxon>eudicotyledons</taxon>
        <taxon>Gunneridae</taxon>
        <taxon>Pentapetalae</taxon>
        <taxon>asterids</taxon>
        <taxon>lamiids</taxon>
        <taxon>Lamiales</taxon>
        <taxon>Lamiaceae</taxon>
        <taxon>Nepetoideae</taxon>
        <taxon>Mentheae</taxon>
        <taxon>Salviinae</taxon>
        <taxon>Salvia</taxon>
        <taxon>Salvia subgen. Calosphace</taxon>
    </lineage>
</organism>